<evidence type="ECO:0000256" key="10">
    <source>
        <dbReference type="SAM" id="Phobius"/>
    </source>
</evidence>
<sequence length="249" mass="27285">MKATQWMSLFTALGAVSAFKDCVKVSYPGIDVEHDGYVESKATFNSKVNQYSSAGCVGDNTQFIVYQVAPGILKDQAFVNVQGAPEFDIADACHVIYKEVKDAADLDLTGSNWLIEETPRHKSKMVELYHYARDRLAKRESFAVGGDDADEAEALAAEVSADFAAAYSLLSEEGDQPVTIMKTASGDSKVDLGSGLFSEYQFFTPGLLTITFVVLFLVFVLFNAVSWLSSIQITYAAFEKQVDIDKKTE</sequence>
<keyword evidence="6" id="KW-0256">Endoplasmic reticulum</keyword>
<dbReference type="AlphaFoldDB" id="A0A642UD18"/>
<keyword evidence="7 10" id="KW-1133">Transmembrane helix</keyword>
<organism evidence="13 14">
    <name type="scientific">Diutina rugosa</name>
    <name type="common">Yeast</name>
    <name type="synonym">Candida rugosa</name>
    <dbReference type="NCBI Taxonomy" id="5481"/>
    <lineage>
        <taxon>Eukaryota</taxon>
        <taxon>Fungi</taxon>
        <taxon>Dikarya</taxon>
        <taxon>Ascomycota</taxon>
        <taxon>Saccharomycotina</taxon>
        <taxon>Pichiomycetes</taxon>
        <taxon>Debaryomycetaceae</taxon>
        <taxon>Diutina</taxon>
    </lineage>
</organism>
<dbReference type="OrthoDB" id="9985059at2759"/>
<dbReference type="GeneID" id="54784126"/>
<dbReference type="GO" id="GO:0005789">
    <property type="term" value="C:endoplasmic reticulum membrane"/>
    <property type="evidence" value="ECO:0007669"/>
    <property type="project" value="UniProtKB-SubCell"/>
</dbReference>
<evidence type="ECO:0000256" key="7">
    <source>
        <dbReference type="ARBA" id="ARBA00022989"/>
    </source>
</evidence>
<evidence type="ECO:0000313" key="13">
    <source>
        <dbReference type="EMBL" id="KAA8896962.1"/>
    </source>
</evidence>
<feature type="chain" id="PRO_5024930523" description="Protein BIG1" evidence="11">
    <location>
        <begin position="19"/>
        <end position="249"/>
    </location>
</feature>
<name>A0A642UD18_DIURU</name>
<keyword evidence="14" id="KW-1185">Reference proteome</keyword>
<gene>
    <name evidence="13" type="ORF">DIURU_005475</name>
</gene>
<protein>
    <recommendedName>
        <fullName evidence="3">Protein BIG1</fullName>
    </recommendedName>
</protein>
<comment type="subcellular location">
    <subcellularLocation>
        <location evidence="1">Endoplasmic reticulum membrane</location>
        <topology evidence="1">Single-pass type I membrane protein</topology>
    </subcellularLocation>
</comment>
<dbReference type="RefSeq" id="XP_034009704.1">
    <property type="nucleotide sequence ID" value="XM_034158461.1"/>
</dbReference>
<evidence type="ECO:0000256" key="1">
    <source>
        <dbReference type="ARBA" id="ARBA00004115"/>
    </source>
</evidence>
<dbReference type="Pfam" id="PF20520">
    <property type="entry name" value="Ac45-VOA1_TM"/>
    <property type="match status" value="1"/>
</dbReference>
<dbReference type="PANTHER" id="PTHR28285:SF1">
    <property type="entry name" value="PROTEIN BIG1"/>
    <property type="match status" value="1"/>
</dbReference>
<dbReference type="GO" id="GO:0071555">
    <property type="term" value="P:cell wall organization"/>
    <property type="evidence" value="ECO:0007669"/>
    <property type="project" value="UniProtKB-KW"/>
</dbReference>
<dbReference type="VEuPathDB" id="FungiDB:DIURU_005475"/>
<feature type="domain" description="V-type proton ATPase subunit S1/VOA1 transmembrane" evidence="12">
    <location>
        <begin position="201"/>
        <end position="240"/>
    </location>
</feature>
<evidence type="ECO:0000256" key="5">
    <source>
        <dbReference type="ARBA" id="ARBA00022729"/>
    </source>
</evidence>
<keyword evidence="5 11" id="KW-0732">Signal</keyword>
<evidence type="ECO:0000313" key="14">
    <source>
        <dbReference type="Proteomes" id="UP000449547"/>
    </source>
</evidence>
<dbReference type="InterPro" id="IPR046756">
    <property type="entry name" value="VAS1/VOA1_TM"/>
</dbReference>
<dbReference type="GO" id="GO:0009272">
    <property type="term" value="P:fungal-type cell wall biogenesis"/>
    <property type="evidence" value="ECO:0007669"/>
    <property type="project" value="TreeGrafter"/>
</dbReference>
<dbReference type="PANTHER" id="PTHR28285">
    <property type="entry name" value="PROTEIN BIG1"/>
    <property type="match status" value="1"/>
</dbReference>
<keyword evidence="4 10" id="KW-0812">Transmembrane</keyword>
<feature type="signal peptide" evidence="11">
    <location>
        <begin position="1"/>
        <end position="18"/>
    </location>
</feature>
<evidence type="ECO:0000256" key="3">
    <source>
        <dbReference type="ARBA" id="ARBA00022089"/>
    </source>
</evidence>
<keyword evidence="8 10" id="KW-0472">Membrane</keyword>
<evidence type="ECO:0000256" key="4">
    <source>
        <dbReference type="ARBA" id="ARBA00022692"/>
    </source>
</evidence>
<proteinExistence type="inferred from homology"/>
<evidence type="ECO:0000256" key="9">
    <source>
        <dbReference type="ARBA" id="ARBA00023316"/>
    </source>
</evidence>
<evidence type="ECO:0000259" key="12">
    <source>
        <dbReference type="Pfam" id="PF20520"/>
    </source>
</evidence>
<evidence type="ECO:0000256" key="6">
    <source>
        <dbReference type="ARBA" id="ARBA00022824"/>
    </source>
</evidence>
<evidence type="ECO:0000256" key="8">
    <source>
        <dbReference type="ARBA" id="ARBA00023136"/>
    </source>
</evidence>
<dbReference type="InterPro" id="IPR037654">
    <property type="entry name" value="Big1"/>
</dbReference>
<dbReference type="GO" id="GO:0006078">
    <property type="term" value="P:(1-&gt;6)-beta-D-glucan biosynthetic process"/>
    <property type="evidence" value="ECO:0007669"/>
    <property type="project" value="TreeGrafter"/>
</dbReference>
<feature type="transmembrane region" description="Helical" evidence="10">
    <location>
        <begin position="202"/>
        <end position="222"/>
    </location>
</feature>
<reference evidence="13 14" key="1">
    <citation type="submission" date="2019-07" db="EMBL/GenBank/DDBJ databases">
        <title>Genome assembly of two rare yeast pathogens: Diutina rugosa and Trichomonascus ciferrii.</title>
        <authorList>
            <person name="Mixao V."/>
            <person name="Saus E."/>
            <person name="Hansen A."/>
            <person name="Lass-Flor C."/>
            <person name="Gabaldon T."/>
        </authorList>
    </citation>
    <scope>NUCLEOTIDE SEQUENCE [LARGE SCALE GENOMIC DNA]</scope>
    <source>
        <strain evidence="13 14">CBS 613</strain>
    </source>
</reference>
<comment type="similarity">
    <text evidence="2">Belongs to the BIG1 family.</text>
</comment>
<accession>A0A642UD18</accession>
<dbReference type="Proteomes" id="UP000449547">
    <property type="component" value="Unassembled WGS sequence"/>
</dbReference>
<evidence type="ECO:0000256" key="11">
    <source>
        <dbReference type="SAM" id="SignalP"/>
    </source>
</evidence>
<evidence type="ECO:0000256" key="2">
    <source>
        <dbReference type="ARBA" id="ARBA00008203"/>
    </source>
</evidence>
<dbReference type="EMBL" id="SWFT01000161">
    <property type="protein sequence ID" value="KAA8896962.1"/>
    <property type="molecule type" value="Genomic_DNA"/>
</dbReference>
<keyword evidence="9" id="KW-0961">Cell wall biogenesis/degradation</keyword>
<comment type="caution">
    <text evidence="13">The sequence shown here is derived from an EMBL/GenBank/DDBJ whole genome shotgun (WGS) entry which is preliminary data.</text>
</comment>